<dbReference type="AlphaFoldDB" id="A0A2A9D188"/>
<accession>A0A2A9D188</accession>
<dbReference type="SMART" id="SM00490">
    <property type="entry name" value="HELICc"/>
    <property type="match status" value="1"/>
</dbReference>
<dbReference type="SMART" id="SM00487">
    <property type="entry name" value="DEXDc"/>
    <property type="match status" value="1"/>
</dbReference>
<reference evidence="14 15" key="1">
    <citation type="submission" date="2017-10" db="EMBL/GenBank/DDBJ databases">
        <title>Sequencing the genomes of 1000 actinobacteria strains.</title>
        <authorList>
            <person name="Klenk H.-P."/>
        </authorList>
    </citation>
    <scope>NUCLEOTIDE SEQUENCE [LARGE SCALE GENOMIC DNA]</scope>
    <source>
        <strain evidence="14 15">DSM 21801</strain>
    </source>
</reference>
<feature type="compositionally biased region" description="Basic and acidic residues" evidence="10">
    <location>
        <begin position="447"/>
        <end position="492"/>
    </location>
</feature>
<dbReference type="InterPro" id="IPR044742">
    <property type="entry name" value="DEAD/DEAH_RhlB"/>
</dbReference>
<dbReference type="InterPro" id="IPR001650">
    <property type="entry name" value="Helicase_C-like"/>
</dbReference>
<dbReference type="EMBL" id="PDJD01000001">
    <property type="protein sequence ID" value="PFG19619.1"/>
    <property type="molecule type" value="Genomic_DNA"/>
</dbReference>
<dbReference type="GO" id="GO:0005524">
    <property type="term" value="F:ATP binding"/>
    <property type="evidence" value="ECO:0007669"/>
    <property type="project" value="UniProtKB-KW"/>
</dbReference>
<evidence type="ECO:0000256" key="6">
    <source>
        <dbReference type="ARBA" id="ARBA00022840"/>
    </source>
</evidence>
<keyword evidence="7" id="KW-0346">Stress response</keyword>
<dbReference type="InterPro" id="IPR050547">
    <property type="entry name" value="DEAD_box_RNA_helicases"/>
</dbReference>
<evidence type="ECO:0000259" key="12">
    <source>
        <dbReference type="PROSITE" id="PS51194"/>
    </source>
</evidence>
<sequence>MTDASMPSTHFSDLGLPEDLLGAVSALGFTTPTPIQEQAVPALLSGRDIVGVAQTGTGKTAAFGLPLLAAIDTSRRGQQALVLTPTRELAIQVADAISSFVPRGSGIEVVSIYGGSSFVPQLRGLRSGAQVVVGTPGRVIDMIERGALDAASLRFVVLDEADEMLRMGFAEDVETILTDTPEDVQVALFSATMPAPIRRVADTHLTNPVEISIARQSTPIASVTQSYAIVPFRNKVEALTRVLALSDTDAAIVFVRTRDAAEEVGLALAGAGVSVASISGDVAQRDRERIVERLRGGEVDVLVATDVAARGLDVERIGLVVNFDIPREGETYVHRIGRTGRAGRTGEALTFVTPKEKGKLRQIERTTGGKIAERRIPTRSDVMEHQVAKVLERAQARLGGAPLTRSTAALAAHTERTGTEVGDLAAALLALLMGDDGAPVTEEVDLADRAERGDRFERGERHDRFERGGRSDRGHDRAGRDRGGRERAHRGGQDTGNRYRIAVGHRDGVTPQGIVGAITGEGGLRGSEIGKIDIFPSFSLVEIPLGLESDAQRRIAAASLAGRQLKIRSDSGPPNRGSFRGDRGDRGDRGFRADRSERPARRRFSDA</sequence>
<evidence type="ECO:0000256" key="1">
    <source>
        <dbReference type="ARBA" id="ARBA00012552"/>
    </source>
</evidence>
<evidence type="ECO:0000259" key="11">
    <source>
        <dbReference type="PROSITE" id="PS51192"/>
    </source>
</evidence>
<evidence type="ECO:0000256" key="3">
    <source>
        <dbReference type="ARBA" id="ARBA00022741"/>
    </source>
</evidence>
<dbReference type="InterPro" id="IPR027417">
    <property type="entry name" value="P-loop_NTPase"/>
</dbReference>
<comment type="similarity">
    <text evidence="9">Belongs to the DEAD box helicase family.</text>
</comment>
<dbReference type="PROSITE" id="PS00039">
    <property type="entry name" value="DEAD_ATP_HELICASE"/>
    <property type="match status" value="1"/>
</dbReference>
<keyword evidence="6 9" id="KW-0067">ATP-binding</keyword>
<feature type="region of interest" description="Disordered" evidence="10">
    <location>
        <begin position="567"/>
        <end position="607"/>
    </location>
</feature>
<keyword evidence="5 9" id="KW-0347">Helicase</keyword>
<dbReference type="SUPFAM" id="SSF52540">
    <property type="entry name" value="P-loop containing nucleoside triphosphate hydrolases"/>
    <property type="match status" value="1"/>
</dbReference>
<dbReference type="PROSITE" id="PS51195">
    <property type="entry name" value="Q_MOTIF"/>
    <property type="match status" value="1"/>
</dbReference>
<dbReference type="InterPro" id="IPR011545">
    <property type="entry name" value="DEAD/DEAH_box_helicase_dom"/>
</dbReference>
<dbReference type="InterPro" id="IPR014001">
    <property type="entry name" value="Helicase_ATP-bd"/>
</dbReference>
<dbReference type="RefSeq" id="WP_425443363.1">
    <property type="nucleotide sequence ID" value="NZ_PDJD01000001.1"/>
</dbReference>
<dbReference type="InterPro" id="IPR005580">
    <property type="entry name" value="DbpA/CsdA_RNA-bd_dom"/>
</dbReference>
<dbReference type="PANTHER" id="PTHR47963">
    <property type="entry name" value="DEAD-BOX ATP-DEPENDENT RNA HELICASE 47, MITOCHONDRIAL"/>
    <property type="match status" value="1"/>
</dbReference>
<dbReference type="GO" id="GO:0005840">
    <property type="term" value="C:ribosome"/>
    <property type="evidence" value="ECO:0007669"/>
    <property type="project" value="TreeGrafter"/>
</dbReference>
<dbReference type="Proteomes" id="UP000224915">
    <property type="component" value="Unassembled WGS sequence"/>
</dbReference>
<dbReference type="InterPro" id="IPR014014">
    <property type="entry name" value="RNA_helicase_DEAD_Q_motif"/>
</dbReference>
<dbReference type="PROSITE" id="PS51192">
    <property type="entry name" value="HELICASE_ATP_BIND_1"/>
    <property type="match status" value="1"/>
</dbReference>
<dbReference type="Pfam" id="PF00271">
    <property type="entry name" value="Helicase_C"/>
    <property type="match status" value="1"/>
</dbReference>
<evidence type="ECO:0000256" key="8">
    <source>
        <dbReference type="PROSITE-ProRule" id="PRU00552"/>
    </source>
</evidence>
<protein>
    <recommendedName>
        <fullName evidence="1">RNA helicase</fullName>
        <ecNumber evidence="1">3.6.4.13</ecNumber>
    </recommendedName>
</protein>
<evidence type="ECO:0000256" key="4">
    <source>
        <dbReference type="ARBA" id="ARBA00022801"/>
    </source>
</evidence>
<dbReference type="GO" id="GO:0003724">
    <property type="term" value="F:RNA helicase activity"/>
    <property type="evidence" value="ECO:0007669"/>
    <property type="project" value="UniProtKB-EC"/>
</dbReference>
<comment type="caution">
    <text evidence="14">The sequence shown here is derived from an EMBL/GenBank/DDBJ whole genome shotgun (WGS) entry which is preliminary data.</text>
</comment>
<evidence type="ECO:0000313" key="15">
    <source>
        <dbReference type="Proteomes" id="UP000224915"/>
    </source>
</evidence>
<organism evidence="14 15">
    <name type="scientific">Serinibacter salmoneus</name>
    <dbReference type="NCBI Taxonomy" id="556530"/>
    <lineage>
        <taxon>Bacteria</taxon>
        <taxon>Bacillati</taxon>
        <taxon>Actinomycetota</taxon>
        <taxon>Actinomycetes</taxon>
        <taxon>Micrococcales</taxon>
        <taxon>Beutenbergiaceae</taxon>
        <taxon>Serinibacter</taxon>
    </lineage>
</organism>
<feature type="domain" description="DEAD-box RNA helicase Q" evidence="13">
    <location>
        <begin position="9"/>
        <end position="37"/>
    </location>
</feature>
<dbReference type="InterPro" id="IPR012677">
    <property type="entry name" value="Nucleotide-bd_a/b_plait_sf"/>
</dbReference>
<dbReference type="Gene3D" id="3.40.50.300">
    <property type="entry name" value="P-loop containing nucleotide triphosphate hydrolases"/>
    <property type="match status" value="2"/>
</dbReference>
<dbReference type="EC" id="3.6.4.13" evidence="1"/>
<dbReference type="Gene3D" id="3.30.70.330">
    <property type="match status" value="1"/>
</dbReference>
<dbReference type="InterPro" id="IPR000629">
    <property type="entry name" value="RNA-helicase_DEAD-box_CS"/>
</dbReference>
<evidence type="ECO:0000256" key="10">
    <source>
        <dbReference type="SAM" id="MobiDB-lite"/>
    </source>
</evidence>
<keyword evidence="3 9" id="KW-0547">Nucleotide-binding</keyword>
<dbReference type="GO" id="GO:0033592">
    <property type="term" value="F:RNA strand annealing activity"/>
    <property type="evidence" value="ECO:0007669"/>
    <property type="project" value="TreeGrafter"/>
</dbReference>
<evidence type="ECO:0000256" key="5">
    <source>
        <dbReference type="ARBA" id="ARBA00022806"/>
    </source>
</evidence>
<proteinExistence type="inferred from homology"/>
<feature type="domain" description="Helicase ATP-binding" evidence="11">
    <location>
        <begin position="40"/>
        <end position="211"/>
    </location>
</feature>
<evidence type="ECO:0000256" key="2">
    <source>
        <dbReference type="ARBA" id="ARBA00022490"/>
    </source>
</evidence>
<keyword evidence="15" id="KW-1185">Reference proteome</keyword>
<evidence type="ECO:0000256" key="9">
    <source>
        <dbReference type="RuleBase" id="RU000492"/>
    </source>
</evidence>
<dbReference type="GO" id="GO:0005829">
    <property type="term" value="C:cytosol"/>
    <property type="evidence" value="ECO:0007669"/>
    <property type="project" value="TreeGrafter"/>
</dbReference>
<keyword evidence="2" id="KW-0963">Cytoplasm</keyword>
<dbReference type="GO" id="GO:0016787">
    <property type="term" value="F:hydrolase activity"/>
    <property type="evidence" value="ECO:0007669"/>
    <property type="project" value="UniProtKB-KW"/>
</dbReference>
<dbReference type="Pfam" id="PF25399">
    <property type="entry name" value="DeaD_dimer"/>
    <property type="match status" value="1"/>
</dbReference>
<feature type="region of interest" description="Disordered" evidence="10">
    <location>
        <begin position="447"/>
        <end position="502"/>
    </location>
</feature>
<dbReference type="InterPro" id="IPR057325">
    <property type="entry name" value="DeaD_dimer"/>
</dbReference>
<dbReference type="PANTHER" id="PTHR47963:SF8">
    <property type="entry name" value="ATP-DEPENDENT RNA HELICASE DEAD"/>
    <property type="match status" value="1"/>
</dbReference>
<dbReference type="Pfam" id="PF03880">
    <property type="entry name" value="DbpA"/>
    <property type="match status" value="1"/>
</dbReference>
<dbReference type="GO" id="GO:0009409">
    <property type="term" value="P:response to cold"/>
    <property type="evidence" value="ECO:0007669"/>
    <property type="project" value="TreeGrafter"/>
</dbReference>
<gene>
    <name evidence="14" type="ORF">ATL40_1187</name>
</gene>
<evidence type="ECO:0000256" key="7">
    <source>
        <dbReference type="ARBA" id="ARBA00023016"/>
    </source>
</evidence>
<name>A0A2A9D188_9MICO</name>
<feature type="short sequence motif" description="Q motif" evidence="8">
    <location>
        <begin position="9"/>
        <end position="37"/>
    </location>
</feature>
<feature type="compositionally biased region" description="Basic and acidic residues" evidence="10">
    <location>
        <begin position="579"/>
        <end position="607"/>
    </location>
</feature>
<dbReference type="CDD" id="cd18787">
    <property type="entry name" value="SF2_C_DEAD"/>
    <property type="match status" value="1"/>
</dbReference>
<dbReference type="CDD" id="cd00268">
    <property type="entry name" value="DEADc"/>
    <property type="match status" value="1"/>
</dbReference>
<dbReference type="PROSITE" id="PS51194">
    <property type="entry name" value="HELICASE_CTER"/>
    <property type="match status" value="1"/>
</dbReference>
<feature type="domain" description="Helicase C-terminal" evidence="12">
    <location>
        <begin position="238"/>
        <end position="391"/>
    </location>
</feature>
<dbReference type="Pfam" id="PF00270">
    <property type="entry name" value="DEAD"/>
    <property type="match status" value="1"/>
</dbReference>
<keyword evidence="4 9" id="KW-0378">Hydrolase</keyword>
<evidence type="ECO:0000259" key="13">
    <source>
        <dbReference type="PROSITE" id="PS51195"/>
    </source>
</evidence>
<evidence type="ECO:0000313" key="14">
    <source>
        <dbReference type="EMBL" id="PFG19619.1"/>
    </source>
</evidence>